<organism evidence="1 2">
    <name type="scientific">Salinarimonas ramus</name>
    <dbReference type="NCBI Taxonomy" id="690164"/>
    <lineage>
        <taxon>Bacteria</taxon>
        <taxon>Pseudomonadati</taxon>
        <taxon>Pseudomonadota</taxon>
        <taxon>Alphaproteobacteria</taxon>
        <taxon>Hyphomicrobiales</taxon>
        <taxon>Salinarimonadaceae</taxon>
        <taxon>Salinarimonas</taxon>
    </lineage>
</organism>
<dbReference type="AlphaFoldDB" id="A0A917V9M6"/>
<name>A0A917V9M6_9HYPH</name>
<accession>A0A917V9M6</accession>
<dbReference type="EMBL" id="BMMF01000016">
    <property type="protein sequence ID" value="GGK52664.1"/>
    <property type="molecule type" value="Genomic_DNA"/>
</dbReference>
<keyword evidence="2" id="KW-1185">Reference proteome</keyword>
<sequence>MMREICKAVSATTVSPALLTSAERFLYEGLRRKDTNAMAAALAEAGPPIKEIVRRTGHSHRIVRQIVRGGRVDVFRILESALEPHLVWLDGQWASGCRNATDLWRRLGAQRFRGSLRVVCKRATRRRRSDGSPEHLGKIPSARTVARFMTTARDHLTKADTVIVAAVEAHVPLLVEARLVLDGFQAMIRSKAADDLDA</sequence>
<dbReference type="Proteomes" id="UP000600449">
    <property type="component" value="Unassembled WGS sequence"/>
</dbReference>
<protein>
    <submittedName>
        <fullName evidence="1">Uncharacterized protein</fullName>
    </submittedName>
</protein>
<reference evidence="1 2" key="1">
    <citation type="journal article" date="2014" name="Int. J. Syst. Evol. Microbiol.">
        <title>Complete genome sequence of Corynebacterium casei LMG S-19264T (=DSM 44701T), isolated from a smear-ripened cheese.</title>
        <authorList>
            <consortium name="US DOE Joint Genome Institute (JGI-PGF)"/>
            <person name="Walter F."/>
            <person name="Albersmeier A."/>
            <person name="Kalinowski J."/>
            <person name="Ruckert C."/>
        </authorList>
    </citation>
    <scope>NUCLEOTIDE SEQUENCE [LARGE SCALE GENOMIC DNA]</scope>
    <source>
        <strain evidence="1 2">CGMCC 1.9161</strain>
    </source>
</reference>
<gene>
    <name evidence="1" type="ORF">GCM10011322_44460</name>
</gene>
<evidence type="ECO:0000313" key="2">
    <source>
        <dbReference type="Proteomes" id="UP000600449"/>
    </source>
</evidence>
<evidence type="ECO:0000313" key="1">
    <source>
        <dbReference type="EMBL" id="GGK52664.1"/>
    </source>
</evidence>
<comment type="caution">
    <text evidence="1">The sequence shown here is derived from an EMBL/GenBank/DDBJ whole genome shotgun (WGS) entry which is preliminary data.</text>
</comment>
<proteinExistence type="predicted"/>